<dbReference type="PANTHER" id="PTHR43663">
    <property type="entry name" value="CHROMATE TRANSPORT PROTEIN-RELATED"/>
    <property type="match status" value="1"/>
</dbReference>
<dbReference type="PANTHER" id="PTHR43663:SF1">
    <property type="entry name" value="CHROMATE TRANSPORTER"/>
    <property type="match status" value="1"/>
</dbReference>
<evidence type="ECO:0000256" key="1">
    <source>
        <dbReference type="ARBA" id="ARBA00004651"/>
    </source>
</evidence>
<dbReference type="EMBL" id="BANC01000090">
    <property type="protein sequence ID" value="GAN81387.1"/>
    <property type="molecule type" value="Genomic_DNA"/>
</dbReference>
<dbReference type="STRING" id="1120923.SAMN02746095_02843"/>
<dbReference type="Proteomes" id="UP000032668">
    <property type="component" value="Unassembled WGS sequence"/>
</dbReference>
<evidence type="ECO:0000256" key="4">
    <source>
        <dbReference type="ARBA" id="ARBA00022692"/>
    </source>
</evidence>
<evidence type="ECO:0000256" key="7">
    <source>
        <dbReference type="SAM" id="Phobius"/>
    </source>
</evidence>
<comment type="subcellular location">
    <subcellularLocation>
        <location evidence="1">Cell membrane</location>
        <topology evidence="1">Multi-pass membrane protein</topology>
    </subcellularLocation>
</comment>
<sequence>MGFGGVLPIIRRVMVDDRRWLTQTEFNELFSLCQSLPGANVVNLSFAFGAREGGASGAVAAVTGLLSAPVSIVLVLAGLYARFGGLAPVRHALLGLAATAAGLALGSALRIASPILTVPRNMLLAAAVYGLAFGLHISLPLIVLGMLPLSLALSWRLVP</sequence>
<feature type="transmembrane region" description="Helical" evidence="7">
    <location>
        <begin position="122"/>
        <end position="147"/>
    </location>
</feature>
<organism evidence="8 9">
    <name type="scientific">Acidocella aminolytica 101 = DSM 11237</name>
    <dbReference type="NCBI Taxonomy" id="1120923"/>
    <lineage>
        <taxon>Bacteria</taxon>
        <taxon>Pseudomonadati</taxon>
        <taxon>Pseudomonadota</taxon>
        <taxon>Alphaproteobacteria</taxon>
        <taxon>Acetobacterales</taxon>
        <taxon>Acidocellaceae</taxon>
        <taxon>Acidocella</taxon>
    </lineage>
</organism>
<protein>
    <submittedName>
        <fullName evidence="8">Chromate transporter</fullName>
    </submittedName>
</protein>
<dbReference type="InterPro" id="IPR003370">
    <property type="entry name" value="Chromate_transpt"/>
</dbReference>
<name>A0A0D6PIA4_9PROT</name>
<dbReference type="InterPro" id="IPR052518">
    <property type="entry name" value="CHR_Transporter"/>
</dbReference>
<keyword evidence="4 7" id="KW-0812">Transmembrane</keyword>
<dbReference type="GO" id="GO:0015109">
    <property type="term" value="F:chromate transmembrane transporter activity"/>
    <property type="evidence" value="ECO:0007669"/>
    <property type="project" value="InterPro"/>
</dbReference>
<proteinExistence type="inferred from homology"/>
<keyword evidence="5 7" id="KW-1133">Transmembrane helix</keyword>
<evidence type="ECO:0000313" key="8">
    <source>
        <dbReference type="EMBL" id="GAN81387.1"/>
    </source>
</evidence>
<comment type="similarity">
    <text evidence="2">Belongs to the chromate ion transporter (CHR) (TC 2.A.51) family.</text>
</comment>
<dbReference type="Pfam" id="PF02417">
    <property type="entry name" value="Chromate_transp"/>
    <property type="match status" value="1"/>
</dbReference>
<evidence type="ECO:0000256" key="2">
    <source>
        <dbReference type="ARBA" id="ARBA00005262"/>
    </source>
</evidence>
<dbReference type="GO" id="GO:0005886">
    <property type="term" value="C:plasma membrane"/>
    <property type="evidence" value="ECO:0007669"/>
    <property type="project" value="UniProtKB-SubCell"/>
</dbReference>
<reference evidence="8 9" key="1">
    <citation type="submission" date="2012-11" db="EMBL/GenBank/DDBJ databases">
        <title>Whole genome sequence of Acidocella aminolytica 101 = DSM 11237.</title>
        <authorList>
            <person name="Azuma Y."/>
            <person name="Higashiura N."/>
            <person name="Hirakawa H."/>
            <person name="Matsushita K."/>
        </authorList>
    </citation>
    <scope>NUCLEOTIDE SEQUENCE [LARGE SCALE GENOMIC DNA]</scope>
    <source>
        <strain evidence="9">101 / DSM 11237</strain>
    </source>
</reference>
<evidence type="ECO:0000313" key="9">
    <source>
        <dbReference type="Proteomes" id="UP000032668"/>
    </source>
</evidence>
<accession>A0A0D6PIA4</accession>
<evidence type="ECO:0000256" key="6">
    <source>
        <dbReference type="ARBA" id="ARBA00023136"/>
    </source>
</evidence>
<comment type="caution">
    <text evidence="8">The sequence shown here is derived from an EMBL/GenBank/DDBJ whole genome shotgun (WGS) entry which is preliminary data.</text>
</comment>
<evidence type="ECO:0000256" key="5">
    <source>
        <dbReference type="ARBA" id="ARBA00022989"/>
    </source>
</evidence>
<feature type="transmembrane region" description="Helical" evidence="7">
    <location>
        <begin position="93"/>
        <end position="116"/>
    </location>
</feature>
<keyword evidence="3" id="KW-1003">Cell membrane</keyword>
<keyword evidence="6 7" id="KW-0472">Membrane</keyword>
<keyword evidence="9" id="KW-1185">Reference proteome</keyword>
<evidence type="ECO:0000256" key="3">
    <source>
        <dbReference type="ARBA" id="ARBA00022475"/>
    </source>
</evidence>
<gene>
    <name evidence="8" type="ORF">Aam_092_008</name>
</gene>
<dbReference type="AlphaFoldDB" id="A0A0D6PIA4"/>
<feature type="transmembrane region" description="Helical" evidence="7">
    <location>
        <begin position="58"/>
        <end position="81"/>
    </location>
</feature>